<dbReference type="KEGG" id="mana:MAMMFC1_01317"/>
<organism evidence="1 2">
    <name type="scientific">Methylomusa anaerophila</name>
    <dbReference type="NCBI Taxonomy" id="1930071"/>
    <lineage>
        <taxon>Bacteria</taxon>
        <taxon>Bacillati</taxon>
        <taxon>Bacillota</taxon>
        <taxon>Negativicutes</taxon>
        <taxon>Selenomonadales</taxon>
        <taxon>Sporomusaceae</taxon>
        <taxon>Methylomusa</taxon>
    </lineage>
</organism>
<dbReference type="RefSeq" id="WP_232035706.1">
    <property type="nucleotide sequence ID" value="NZ_AP018449.1"/>
</dbReference>
<protein>
    <submittedName>
        <fullName evidence="1">Uncharacterized protein</fullName>
    </submittedName>
</protein>
<reference evidence="1 2" key="1">
    <citation type="journal article" date="2018" name="Int. J. Syst. Evol. Microbiol.">
        <title>Methylomusa anaerophila gen. nov., sp. nov., an anaerobic methanol-utilizing bacterium isolated from a microbial fuel cell.</title>
        <authorList>
            <person name="Amano N."/>
            <person name="Yamamuro A."/>
            <person name="Miyahara M."/>
            <person name="Kouzuma A."/>
            <person name="Abe T."/>
            <person name="Watanabe K."/>
        </authorList>
    </citation>
    <scope>NUCLEOTIDE SEQUENCE [LARGE SCALE GENOMIC DNA]</scope>
    <source>
        <strain evidence="1 2">MMFC1</strain>
    </source>
</reference>
<evidence type="ECO:0000313" key="1">
    <source>
        <dbReference type="EMBL" id="BBB90656.1"/>
    </source>
</evidence>
<sequence length="76" mass="8406">MLAIEYQDNLCAQSCEHQDVVAAAKKRSAPGPGSAASRAMRVWSNIAVREKLAWYCLDDNHVSSLLVQTIAHSKHR</sequence>
<keyword evidence="2" id="KW-1185">Reference proteome</keyword>
<gene>
    <name evidence="1" type="ORF">MAMMFC1_01317</name>
</gene>
<dbReference type="AlphaFoldDB" id="A0A348AHV8"/>
<evidence type="ECO:0000313" key="2">
    <source>
        <dbReference type="Proteomes" id="UP000276437"/>
    </source>
</evidence>
<name>A0A348AHV8_9FIRM</name>
<accession>A0A348AHV8</accession>
<dbReference type="Proteomes" id="UP000276437">
    <property type="component" value="Chromosome"/>
</dbReference>
<dbReference type="EMBL" id="AP018449">
    <property type="protein sequence ID" value="BBB90656.1"/>
    <property type="molecule type" value="Genomic_DNA"/>
</dbReference>
<proteinExistence type="predicted"/>